<dbReference type="RefSeq" id="XP_001024422.2">
    <property type="nucleotide sequence ID" value="XM_001024422.2"/>
</dbReference>
<dbReference type="InterPro" id="IPR011009">
    <property type="entry name" value="Kinase-like_dom_sf"/>
</dbReference>
<reference evidence="15" key="1">
    <citation type="journal article" date="2006" name="PLoS Biol.">
        <title>Macronuclear genome sequence of the ciliate Tetrahymena thermophila, a model eukaryote.</title>
        <authorList>
            <person name="Eisen J.A."/>
            <person name="Coyne R.S."/>
            <person name="Wu M."/>
            <person name="Wu D."/>
            <person name="Thiagarajan M."/>
            <person name="Wortman J.R."/>
            <person name="Badger J.H."/>
            <person name="Ren Q."/>
            <person name="Amedeo P."/>
            <person name="Jones K.M."/>
            <person name="Tallon L.J."/>
            <person name="Delcher A.L."/>
            <person name="Salzberg S.L."/>
            <person name="Silva J.C."/>
            <person name="Haas B.J."/>
            <person name="Majoros W.H."/>
            <person name="Farzad M."/>
            <person name="Carlton J.M."/>
            <person name="Smith R.K. Jr."/>
            <person name="Garg J."/>
            <person name="Pearlman R.E."/>
            <person name="Karrer K.M."/>
            <person name="Sun L."/>
            <person name="Manning G."/>
            <person name="Elde N.C."/>
            <person name="Turkewitz A.P."/>
            <person name="Asai D.J."/>
            <person name="Wilkes D.E."/>
            <person name="Wang Y."/>
            <person name="Cai H."/>
            <person name="Collins K."/>
            <person name="Stewart B.A."/>
            <person name="Lee S.R."/>
            <person name="Wilamowska K."/>
            <person name="Weinberg Z."/>
            <person name="Ruzzo W.L."/>
            <person name="Wloga D."/>
            <person name="Gaertig J."/>
            <person name="Frankel J."/>
            <person name="Tsao C.-C."/>
            <person name="Gorovsky M.A."/>
            <person name="Keeling P.J."/>
            <person name="Waller R.F."/>
            <person name="Patron N.J."/>
            <person name="Cherry J.M."/>
            <person name="Stover N.A."/>
            <person name="Krieger C.J."/>
            <person name="del Toro C."/>
            <person name="Ryder H.F."/>
            <person name="Williamson S.C."/>
            <person name="Barbeau R.A."/>
            <person name="Hamilton E.P."/>
            <person name="Orias E."/>
        </authorList>
    </citation>
    <scope>NUCLEOTIDE SEQUENCE [LARGE SCALE GENOMIC DNA]</scope>
    <source>
        <strain evidence="15">SB210</strain>
    </source>
</reference>
<evidence type="ECO:0000256" key="7">
    <source>
        <dbReference type="ARBA" id="ARBA00022840"/>
    </source>
</evidence>
<feature type="compositionally biased region" description="Basic and acidic residues" evidence="12">
    <location>
        <begin position="741"/>
        <end position="752"/>
    </location>
</feature>
<dbReference type="SUPFAM" id="SSF56112">
    <property type="entry name" value="Protein kinase-like (PK-like)"/>
    <property type="match status" value="1"/>
</dbReference>
<dbReference type="PROSITE" id="PS00107">
    <property type="entry name" value="PROTEIN_KINASE_ATP"/>
    <property type="match status" value="1"/>
</dbReference>
<dbReference type="PROSITE" id="PS50011">
    <property type="entry name" value="PROTEIN_KINASE_DOM"/>
    <property type="match status" value="1"/>
</dbReference>
<dbReference type="CDD" id="cd05579">
    <property type="entry name" value="STKc_MAST_like"/>
    <property type="match status" value="1"/>
</dbReference>
<dbReference type="eggNOG" id="KOG0606">
    <property type="taxonomic scope" value="Eukaryota"/>
</dbReference>
<evidence type="ECO:0000256" key="9">
    <source>
        <dbReference type="ARBA" id="ARBA00048679"/>
    </source>
</evidence>
<dbReference type="Gene3D" id="1.10.510.10">
    <property type="entry name" value="Transferase(Phosphotransferase) domain 1"/>
    <property type="match status" value="2"/>
</dbReference>
<dbReference type="EMBL" id="GG662455">
    <property type="protein sequence ID" value="EAS04177.2"/>
    <property type="molecule type" value="Genomic_DNA"/>
</dbReference>
<dbReference type="Proteomes" id="UP000009168">
    <property type="component" value="Unassembled WGS sequence"/>
</dbReference>
<feature type="compositionally biased region" description="Low complexity" evidence="12">
    <location>
        <begin position="793"/>
        <end position="833"/>
    </location>
</feature>
<evidence type="ECO:0000256" key="6">
    <source>
        <dbReference type="ARBA" id="ARBA00022777"/>
    </source>
</evidence>
<evidence type="ECO:0000256" key="3">
    <source>
        <dbReference type="ARBA" id="ARBA00022527"/>
    </source>
</evidence>
<keyword evidence="3" id="KW-0723">Serine/threonine-protein kinase</keyword>
<dbReference type="KEGG" id="tet:TTHERM_00534000"/>
<dbReference type="Gene3D" id="3.30.200.20">
    <property type="entry name" value="Phosphorylase Kinase, domain 1"/>
    <property type="match status" value="1"/>
</dbReference>
<feature type="region of interest" description="Disordered" evidence="12">
    <location>
        <begin position="620"/>
        <end position="754"/>
    </location>
</feature>
<evidence type="ECO:0000256" key="8">
    <source>
        <dbReference type="ARBA" id="ARBA00047899"/>
    </source>
</evidence>
<evidence type="ECO:0000256" key="10">
    <source>
        <dbReference type="PROSITE-ProRule" id="PRU10141"/>
    </source>
</evidence>
<comment type="similarity">
    <text evidence="1">Belongs to the protein kinase superfamily. AGC Ser/Thr protein kinase family.</text>
</comment>
<feature type="compositionally biased region" description="Polar residues" evidence="12">
    <location>
        <begin position="685"/>
        <end position="738"/>
    </location>
</feature>
<keyword evidence="5 10" id="KW-0547">Nucleotide-binding</keyword>
<dbReference type="Pfam" id="PF00069">
    <property type="entry name" value="Pkinase"/>
    <property type="match status" value="2"/>
</dbReference>
<dbReference type="HOGENOM" id="CLU_266530_0_0_1"/>
<evidence type="ECO:0000256" key="1">
    <source>
        <dbReference type="ARBA" id="ARBA00009903"/>
    </source>
</evidence>
<dbReference type="PROSITE" id="PS00108">
    <property type="entry name" value="PROTEIN_KINASE_ST"/>
    <property type="match status" value="1"/>
</dbReference>
<evidence type="ECO:0000256" key="5">
    <source>
        <dbReference type="ARBA" id="ARBA00022741"/>
    </source>
</evidence>
<dbReference type="GO" id="GO:0035556">
    <property type="term" value="P:intracellular signal transduction"/>
    <property type="evidence" value="ECO:0007669"/>
    <property type="project" value="TreeGrafter"/>
</dbReference>
<keyword evidence="6 14" id="KW-0418">Kinase</keyword>
<dbReference type="FunFam" id="1.10.510.10:FF:000604">
    <property type="entry name" value="AGC protein kinase"/>
    <property type="match status" value="1"/>
</dbReference>
<feature type="region of interest" description="Disordered" evidence="12">
    <location>
        <begin position="789"/>
        <end position="878"/>
    </location>
</feature>
<organism evidence="14 15">
    <name type="scientific">Tetrahymena thermophila (strain SB210)</name>
    <dbReference type="NCBI Taxonomy" id="312017"/>
    <lineage>
        <taxon>Eukaryota</taxon>
        <taxon>Sar</taxon>
        <taxon>Alveolata</taxon>
        <taxon>Ciliophora</taxon>
        <taxon>Intramacronucleata</taxon>
        <taxon>Oligohymenophorea</taxon>
        <taxon>Hymenostomatida</taxon>
        <taxon>Tetrahymenina</taxon>
        <taxon>Tetrahymenidae</taxon>
        <taxon>Tetrahymena</taxon>
    </lineage>
</organism>
<dbReference type="GO" id="GO:0004674">
    <property type="term" value="F:protein serine/threonine kinase activity"/>
    <property type="evidence" value="ECO:0007669"/>
    <property type="project" value="UniProtKB-KW"/>
</dbReference>
<dbReference type="InterPro" id="IPR008271">
    <property type="entry name" value="Ser/Thr_kinase_AS"/>
</dbReference>
<dbReference type="SMART" id="SM00220">
    <property type="entry name" value="S_TKc"/>
    <property type="match status" value="1"/>
</dbReference>
<keyword evidence="15" id="KW-1185">Reference proteome</keyword>
<dbReference type="FunFam" id="1.10.510.10:FF:000340">
    <property type="entry name" value="Serine threonine protein kinase"/>
    <property type="match status" value="1"/>
</dbReference>
<evidence type="ECO:0000256" key="2">
    <source>
        <dbReference type="ARBA" id="ARBA00012513"/>
    </source>
</evidence>
<evidence type="ECO:0000259" key="13">
    <source>
        <dbReference type="PROSITE" id="PS50011"/>
    </source>
</evidence>
<dbReference type="InterPro" id="IPR000719">
    <property type="entry name" value="Prot_kinase_dom"/>
</dbReference>
<dbReference type="InterPro" id="IPR050236">
    <property type="entry name" value="Ser_Thr_kinase_AGC"/>
</dbReference>
<evidence type="ECO:0000256" key="12">
    <source>
        <dbReference type="SAM" id="MobiDB-lite"/>
    </source>
</evidence>
<protein>
    <recommendedName>
        <fullName evidence="2">non-specific serine/threonine protein kinase</fullName>
        <ecNumber evidence="2">2.7.11.1</ecNumber>
    </recommendedName>
</protein>
<gene>
    <name evidence="14" type="ORF">TTHERM_00534000</name>
</gene>
<evidence type="ECO:0000313" key="14">
    <source>
        <dbReference type="EMBL" id="EAS04177.2"/>
    </source>
</evidence>
<feature type="binding site" evidence="10">
    <location>
        <position position="945"/>
    </location>
    <ligand>
        <name>ATP</name>
        <dbReference type="ChEBI" id="CHEBI:30616"/>
    </ligand>
</feature>
<accession>Q247W8</accession>
<feature type="domain" description="Protein kinase" evidence="13">
    <location>
        <begin position="916"/>
        <end position="1244"/>
    </location>
</feature>
<comment type="catalytic activity">
    <reaction evidence="8">
        <text>L-threonyl-[protein] + ATP = O-phospho-L-threonyl-[protein] + ADP + H(+)</text>
        <dbReference type="Rhea" id="RHEA:46608"/>
        <dbReference type="Rhea" id="RHEA-COMP:11060"/>
        <dbReference type="Rhea" id="RHEA-COMP:11605"/>
        <dbReference type="ChEBI" id="CHEBI:15378"/>
        <dbReference type="ChEBI" id="CHEBI:30013"/>
        <dbReference type="ChEBI" id="CHEBI:30616"/>
        <dbReference type="ChEBI" id="CHEBI:61977"/>
        <dbReference type="ChEBI" id="CHEBI:456216"/>
        <dbReference type="EC" id="2.7.11.1"/>
    </reaction>
</comment>
<sequence length="1371" mass="157786">MSSQGQVLVGNTNNQSKPFEEGSLKFYISSYGDYDQMFQKFFRLQKESLLEKKEIQKVMQTQIAHSYVNHAFLTLKDIPFIQSIQNTRIHIPASITLAKGLSATSSDKPSTQYMVLNGVNNISYDANHYQQTRTIFQNVCTVIGQSFKKGYLFDTIKLKELHVQLVTLSFQISSYLESLCYNQQEELVNSFCKTLNDFQTHIHSKSSSTAKNKIIGMPLQHQSQNYVRIEKWMKRLKFAIKPLIVEWIFRNYKSIYKNIPNSHSNLLNYKYLQLKMIQVQVKQIQENIDLIRNKVIEQICRICDAKININNITEHSKTCLEKANQKKEILELDIKLSKIVEKAIEMRHSNKQNIQIEMRRKNKEVLNIIEEESPSQGLILDQNSSQNDEGSKQRLDSLPFIDDETENKIEKVIQNSCNSIPSSVEDHGSLSCSNRTKAGVNDQQITFNSMLQSVPSRKSKLFRQKTFAEDTNRKQQPQQILKKQNTLNYSLIDEDNLQEFKKISLILDSIISYGEKIVNTQENDMNVKRDREVKDMADDALQQIQNDKIKVLISEFIQLTDQRINIQVKQLKNDNQQTSKNTANPLIMFKGASASLNKNKFSDFGKKFFEKKAAIEQSTNSINECSDNEEDDSKQGKVQQPKDSPQVNTENKEQKPKVSIMSKIKKIPNTRTVTVSTNETVSSNGSINQISTQNSLSSQNKIPSSNQDIQAQPNQNVNSQSTQNETINQDQKIESTAASEPPKEAATNDKPKKMMMFNTSKMNSKLQKNQLASQNSGINKISASINTDVSTYNSNNQNQLQSNNQSTQQQQQESINPINNEKLGQQGNQTQNNQEKKVVEDEVDNKKAEQVKQSKQPEIHTSQKQIQNNQQEKEEKDDSIFAFPILTDKQYYSDSEVINIDSKKKKDSLSIGFNHFEFVRHLGAGAYGGVYLVKKKSSGDLFAMKVIDCSGKLDKKYLESLQSERNVFEIITGDYVVKAFYSFVHETYLCFVLEYMVGGDFTHILEMYTALQEWIVQIYMAELILAVEYLHSQGIVHRDLKPDNILLDSKGHVKLADFGLSEVGFNQKLNRTEKQKVAVDIFGSKKDNESKYKTEYQLLKGVKKENKKDIIDSKDEELQQKLAEEQLQNIVQQKKRIIGTPDYIAPEIINGESSSNPSLDWWSVGVIMYELLVGIPPFNDSTREKVFENIVNRRIEFPPTGDPNEDENCISEEAQDLMEKLLTLDHKQRLGARGADEIKKHPFFKGIDFAKIRSQPAPIVPKMILTEEEREKREKDKQKLKQFLEELNTKKKNKHKSEAVIKLTNEVKNLERLDLLVNKNEEEKQKLVQERDNQIKKEEKELLKYQQKIQFFQNEDFSIFQQISYLDSLEI</sequence>
<keyword evidence="4" id="KW-0808">Transferase</keyword>
<dbReference type="InterPro" id="IPR017441">
    <property type="entry name" value="Protein_kinase_ATP_BS"/>
</dbReference>
<dbReference type="OrthoDB" id="162894at2759"/>
<proteinExistence type="inferred from homology"/>
<keyword evidence="7 10" id="KW-0067">ATP-binding</keyword>
<evidence type="ECO:0000256" key="11">
    <source>
        <dbReference type="SAM" id="Coils"/>
    </source>
</evidence>
<dbReference type="PANTHER" id="PTHR24356:SF1">
    <property type="entry name" value="SERINE_THREONINE-PROTEIN KINASE GREATWALL"/>
    <property type="match status" value="1"/>
</dbReference>
<keyword evidence="11" id="KW-0175">Coiled coil</keyword>
<dbReference type="GO" id="GO:0005524">
    <property type="term" value="F:ATP binding"/>
    <property type="evidence" value="ECO:0007669"/>
    <property type="project" value="UniProtKB-UniRule"/>
</dbReference>
<name>Q247W8_TETTS</name>
<evidence type="ECO:0000313" key="15">
    <source>
        <dbReference type="Proteomes" id="UP000009168"/>
    </source>
</evidence>
<dbReference type="EC" id="2.7.11.1" evidence="2"/>
<comment type="catalytic activity">
    <reaction evidence="9">
        <text>L-seryl-[protein] + ATP = O-phospho-L-seryl-[protein] + ADP + H(+)</text>
        <dbReference type="Rhea" id="RHEA:17989"/>
        <dbReference type="Rhea" id="RHEA-COMP:9863"/>
        <dbReference type="Rhea" id="RHEA-COMP:11604"/>
        <dbReference type="ChEBI" id="CHEBI:15378"/>
        <dbReference type="ChEBI" id="CHEBI:29999"/>
        <dbReference type="ChEBI" id="CHEBI:30616"/>
        <dbReference type="ChEBI" id="CHEBI:83421"/>
        <dbReference type="ChEBI" id="CHEBI:456216"/>
        <dbReference type="EC" id="2.7.11.1"/>
    </reaction>
</comment>
<feature type="coiled-coil region" evidence="11">
    <location>
        <begin position="1266"/>
        <end position="1355"/>
    </location>
</feature>
<dbReference type="InParanoid" id="Q247W8"/>
<dbReference type="PANTHER" id="PTHR24356">
    <property type="entry name" value="SERINE/THREONINE-PROTEIN KINASE"/>
    <property type="match status" value="1"/>
</dbReference>
<feature type="compositionally biased region" description="Basic and acidic residues" evidence="12">
    <location>
        <begin position="834"/>
        <end position="858"/>
    </location>
</feature>
<evidence type="ECO:0000256" key="4">
    <source>
        <dbReference type="ARBA" id="ARBA00022679"/>
    </source>
</evidence>
<feature type="compositionally biased region" description="Low complexity" evidence="12">
    <location>
        <begin position="669"/>
        <end position="684"/>
    </location>
</feature>
<dbReference type="GeneID" id="7826727"/>
<feature type="compositionally biased region" description="Polar residues" evidence="12">
    <location>
        <begin position="636"/>
        <end position="649"/>
    </location>
</feature>